<feature type="compositionally biased region" description="Polar residues" evidence="1">
    <location>
        <begin position="1"/>
        <end position="31"/>
    </location>
</feature>
<dbReference type="GO" id="GO:0008608">
    <property type="term" value="P:attachment of spindle microtubules to kinetochore"/>
    <property type="evidence" value="ECO:0007669"/>
    <property type="project" value="InterPro"/>
</dbReference>
<name>A0A642UQT9_DIURU</name>
<accession>A0A642UQT9</accession>
<dbReference type="Proteomes" id="UP000449547">
    <property type="component" value="Unassembled WGS sequence"/>
</dbReference>
<dbReference type="InterPro" id="IPR042332">
    <property type="entry name" value="Hsk3"/>
</dbReference>
<feature type="region of interest" description="Disordered" evidence="1">
    <location>
        <begin position="1"/>
        <end position="33"/>
    </location>
</feature>
<evidence type="ECO:0000256" key="1">
    <source>
        <dbReference type="SAM" id="MobiDB-lite"/>
    </source>
</evidence>
<sequence length="103" mass="11361">MESSSPVRTGLRSQATGPESSSTMSVQTTETPLERQLKHLNSQMSQLVTNLDTLNKNVDTMCTQYRSIEELGVIHASLFMAGVKVYEHNLDDNGGNNETNDDD</sequence>
<dbReference type="VEuPathDB" id="FungiDB:DIURU_002229"/>
<gene>
    <name evidence="2" type="ORF">DIURU_002229</name>
</gene>
<dbReference type="RefSeq" id="XP_034012923.1">
    <property type="nucleotide sequence ID" value="XM_034154857.1"/>
</dbReference>
<organism evidence="2 3">
    <name type="scientific">Diutina rugosa</name>
    <name type="common">Yeast</name>
    <name type="synonym">Candida rugosa</name>
    <dbReference type="NCBI Taxonomy" id="5481"/>
    <lineage>
        <taxon>Eukaryota</taxon>
        <taxon>Fungi</taxon>
        <taxon>Dikarya</taxon>
        <taxon>Ascomycota</taxon>
        <taxon>Saccharomycotina</taxon>
        <taxon>Pichiomycetes</taxon>
        <taxon>Debaryomycetaceae</taxon>
        <taxon>Diutina</taxon>
    </lineage>
</organism>
<protein>
    <recommendedName>
        <fullName evidence="4">DASH complex subunit DAD4</fullName>
    </recommendedName>
</protein>
<evidence type="ECO:0000313" key="2">
    <source>
        <dbReference type="EMBL" id="KAA8903717.1"/>
    </source>
</evidence>
<proteinExistence type="predicted"/>
<dbReference type="GO" id="GO:0051010">
    <property type="term" value="F:microtubule plus-end binding"/>
    <property type="evidence" value="ECO:0007669"/>
    <property type="project" value="TreeGrafter"/>
</dbReference>
<dbReference type="PANTHER" id="PTHR28289">
    <property type="entry name" value="DASH COMPLEX SUBUNIT HSK3"/>
    <property type="match status" value="1"/>
</dbReference>
<dbReference type="OrthoDB" id="3358869at2759"/>
<comment type="caution">
    <text evidence="2">The sequence shown here is derived from an EMBL/GenBank/DDBJ whole genome shotgun (WGS) entry which is preliminary data.</text>
</comment>
<dbReference type="Pfam" id="PF08227">
    <property type="entry name" value="DASH_Hsk3"/>
    <property type="match status" value="1"/>
</dbReference>
<dbReference type="AlphaFoldDB" id="A0A642UQT9"/>
<reference evidence="2 3" key="1">
    <citation type="submission" date="2019-07" db="EMBL/GenBank/DDBJ databases">
        <title>Genome assembly of two rare yeast pathogens: Diutina rugosa and Trichomonascus ciferrii.</title>
        <authorList>
            <person name="Mixao V."/>
            <person name="Saus E."/>
            <person name="Hansen A."/>
            <person name="Lass-Flor C."/>
            <person name="Gabaldon T."/>
        </authorList>
    </citation>
    <scope>NUCLEOTIDE SEQUENCE [LARGE SCALE GENOMIC DNA]</scope>
    <source>
        <strain evidence="2 3">CBS 613</strain>
    </source>
</reference>
<dbReference type="GO" id="GO:0042729">
    <property type="term" value="C:DASH complex"/>
    <property type="evidence" value="ECO:0007669"/>
    <property type="project" value="TreeGrafter"/>
</dbReference>
<evidence type="ECO:0000313" key="3">
    <source>
        <dbReference type="Proteomes" id="UP000449547"/>
    </source>
</evidence>
<keyword evidence="3" id="KW-1185">Reference proteome</keyword>
<dbReference type="PANTHER" id="PTHR28289:SF1">
    <property type="entry name" value="DASH COMPLEX SUBUNIT HSK3"/>
    <property type="match status" value="1"/>
</dbReference>
<dbReference type="GeneID" id="54780880"/>
<evidence type="ECO:0008006" key="4">
    <source>
        <dbReference type="Google" id="ProtNLM"/>
    </source>
</evidence>
<dbReference type="InterPro" id="IPR013183">
    <property type="entry name" value="Hsk3-like"/>
</dbReference>
<dbReference type="EMBL" id="SWFT01000066">
    <property type="protein sequence ID" value="KAA8903717.1"/>
    <property type="molecule type" value="Genomic_DNA"/>
</dbReference>